<dbReference type="GO" id="GO:0006508">
    <property type="term" value="P:proteolysis"/>
    <property type="evidence" value="ECO:0007669"/>
    <property type="project" value="InterPro"/>
</dbReference>
<dbReference type="PANTHER" id="PTHR43194">
    <property type="entry name" value="HYDROLASE ALPHA/BETA FOLD FAMILY"/>
    <property type="match status" value="1"/>
</dbReference>
<comment type="caution">
    <text evidence="4">The sequence shown here is derived from an EMBL/GenBank/DDBJ whole genome shotgun (WGS) entry which is preliminary data.</text>
</comment>
<evidence type="ECO:0000313" key="5">
    <source>
        <dbReference type="Proteomes" id="UP000245921"/>
    </source>
</evidence>
<accession>A0AA45HJL9</accession>
<reference evidence="4 5" key="1">
    <citation type="submission" date="2018-05" db="EMBL/GenBank/DDBJ databases">
        <title>Genomic Encyclopedia of Type Strains, Phase IV (KMG-IV): sequencing the most valuable type-strain genomes for metagenomic binning, comparative biology and taxonomic classification.</title>
        <authorList>
            <person name="Goeker M."/>
        </authorList>
    </citation>
    <scope>NUCLEOTIDE SEQUENCE [LARGE SCALE GENOMIC DNA]</scope>
    <source>
        <strain evidence="4 5">DSM 24906</strain>
    </source>
</reference>
<proteinExistence type="inferred from homology"/>
<dbReference type="InterPro" id="IPR000073">
    <property type="entry name" value="AB_hydrolase_1"/>
</dbReference>
<dbReference type="AlphaFoldDB" id="A0AA45HJL9"/>
<dbReference type="PRINTS" id="PR00793">
    <property type="entry name" value="PROAMNOPTASE"/>
</dbReference>
<evidence type="ECO:0000259" key="3">
    <source>
        <dbReference type="Pfam" id="PF00561"/>
    </source>
</evidence>
<dbReference type="SUPFAM" id="SSF53474">
    <property type="entry name" value="alpha/beta-Hydrolases"/>
    <property type="match status" value="1"/>
</dbReference>
<dbReference type="PANTHER" id="PTHR43194:SF2">
    <property type="entry name" value="PEROXISOMAL MEMBRANE PROTEIN LPX1"/>
    <property type="match status" value="1"/>
</dbReference>
<organism evidence="4 5">
    <name type="scientific">Oceanotoga teriensis</name>
    <dbReference type="NCBI Taxonomy" id="515440"/>
    <lineage>
        <taxon>Bacteria</taxon>
        <taxon>Thermotogati</taxon>
        <taxon>Thermotogota</taxon>
        <taxon>Thermotogae</taxon>
        <taxon>Petrotogales</taxon>
        <taxon>Petrotogaceae</taxon>
        <taxon>Oceanotoga</taxon>
    </lineage>
</organism>
<evidence type="ECO:0000256" key="2">
    <source>
        <dbReference type="ARBA" id="ARBA00022801"/>
    </source>
</evidence>
<comment type="similarity">
    <text evidence="1">Belongs to the peptidase S33 family.</text>
</comment>
<dbReference type="InterPro" id="IPR029058">
    <property type="entry name" value="AB_hydrolase_fold"/>
</dbReference>
<dbReference type="EMBL" id="QGGI01000001">
    <property type="protein sequence ID" value="PWJ96463.1"/>
    <property type="molecule type" value="Genomic_DNA"/>
</dbReference>
<dbReference type="InterPro" id="IPR002410">
    <property type="entry name" value="Peptidase_S33"/>
</dbReference>
<evidence type="ECO:0000256" key="1">
    <source>
        <dbReference type="ARBA" id="ARBA00010088"/>
    </source>
</evidence>
<dbReference type="GO" id="GO:0008233">
    <property type="term" value="F:peptidase activity"/>
    <property type="evidence" value="ECO:0007669"/>
    <property type="project" value="InterPro"/>
</dbReference>
<keyword evidence="2" id="KW-0378">Hydrolase</keyword>
<feature type="domain" description="AB hydrolase-1" evidence="3">
    <location>
        <begin position="23"/>
        <end position="261"/>
    </location>
</feature>
<keyword evidence="5" id="KW-1185">Reference proteome</keyword>
<protein>
    <submittedName>
        <fullName evidence="4">Proline-specific peptidase</fullName>
    </submittedName>
</protein>
<gene>
    <name evidence="4" type="ORF">C7380_10135</name>
</gene>
<dbReference type="RefSeq" id="WP_158274726.1">
    <property type="nucleotide sequence ID" value="NZ_QGGI01000001.1"/>
</dbReference>
<dbReference type="Proteomes" id="UP000245921">
    <property type="component" value="Unassembled WGS sequence"/>
</dbReference>
<name>A0AA45HJL9_9BACT</name>
<dbReference type="InterPro" id="IPR050228">
    <property type="entry name" value="Carboxylesterase_BioH"/>
</dbReference>
<dbReference type="Pfam" id="PF00561">
    <property type="entry name" value="Abhydrolase_1"/>
    <property type="match status" value="1"/>
</dbReference>
<evidence type="ECO:0000313" key="4">
    <source>
        <dbReference type="EMBL" id="PWJ96463.1"/>
    </source>
</evidence>
<sequence>MFIKTNDDLKLYYNFKNNNKKNTLFFIHGGPGASSYFFEKHMSEQISKNYNLLTYDQRGCGRSDGNKNTDYTLNTLLNDIDIIIKKLSLDNINLLCHSFGGILGLNYILKYQKIKSLILLNSTLNFIDSIKYQITQINKILNIKNETINNNKILNEWLKKLSILNKEKKIHKLSFFKYENYKNFFKINEIENKENFLQQYVLNSSEYFKNFNEKTEKIHIPVLIINGIYDNSVNPNDYKIMKFKNLYISNIKGSHMLYYENQKEFLNAINHFLNDLNIKNKTI</sequence>
<dbReference type="Gene3D" id="3.40.50.1820">
    <property type="entry name" value="alpha/beta hydrolase"/>
    <property type="match status" value="1"/>
</dbReference>